<name>E6LKL0_9FIRM</name>
<evidence type="ECO:0000313" key="1">
    <source>
        <dbReference type="EMBL" id="EFU77668.1"/>
    </source>
</evidence>
<dbReference type="EMBL" id="AEPW01000009">
    <property type="protein sequence ID" value="EFU77668.1"/>
    <property type="molecule type" value="Genomic_DNA"/>
</dbReference>
<evidence type="ECO:0000313" key="2">
    <source>
        <dbReference type="Proteomes" id="UP000003434"/>
    </source>
</evidence>
<protein>
    <submittedName>
        <fullName evidence="1">Uncharacterized protein</fullName>
    </submittedName>
</protein>
<comment type="caution">
    <text evidence="1">The sequence shown here is derived from an EMBL/GenBank/DDBJ whole genome shotgun (WGS) entry which is preliminary data.</text>
</comment>
<gene>
    <name evidence="1" type="ORF">HMPREF0381_0495</name>
</gene>
<proteinExistence type="predicted"/>
<dbReference type="Proteomes" id="UP000003434">
    <property type="component" value="Unassembled WGS sequence"/>
</dbReference>
<dbReference type="HOGENOM" id="CLU_3062910_0_0_9"/>
<reference evidence="1 2" key="1">
    <citation type="submission" date="2010-12" db="EMBL/GenBank/DDBJ databases">
        <authorList>
            <person name="Muzny D."/>
            <person name="Qin X."/>
            <person name="Deng J."/>
            <person name="Jiang H."/>
            <person name="Liu Y."/>
            <person name="Qu J."/>
            <person name="Song X.-Z."/>
            <person name="Zhang L."/>
            <person name="Thornton R."/>
            <person name="Coyle M."/>
            <person name="Francisco L."/>
            <person name="Jackson L."/>
            <person name="Javaid M."/>
            <person name="Korchina V."/>
            <person name="Kovar C."/>
            <person name="Mata R."/>
            <person name="Mathew T."/>
            <person name="Ngo R."/>
            <person name="Nguyen L."/>
            <person name="Nguyen N."/>
            <person name="Okwuonu G."/>
            <person name="Ongeri F."/>
            <person name="Pham C."/>
            <person name="Simmons D."/>
            <person name="Wilczek-Boney K."/>
            <person name="Hale W."/>
            <person name="Jakkamsetti A."/>
            <person name="Pham P."/>
            <person name="Ruth R."/>
            <person name="San Lucas F."/>
            <person name="Warren J."/>
            <person name="Zhang J."/>
            <person name="Zhao Z."/>
            <person name="Zhou C."/>
            <person name="Zhu D."/>
            <person name="Lee S."/>
            <person name="Bess C."/>
            <person name="Blankenburg K."/>
            <person name="Forbes L."/>
            <person name="Fu Q."/>
            <person name="Gubbala S."/>
            <person name="Hirani K."/>
            <person name="Jayaseelan J.C."/>
            <person name="Lara F."/>
            <person name="Munidasa M."/>
            <person name="Palculict T."/>
            <person name="Patil S."/>
            <person name="Pu L.-L."/>
            <person name="Saada N."/>
            <person name="Tang L."/>
            <person name="Weissenberger G."/>
            <person name="Zhu Y."/>
            <person name="Hemphill L."/>
            <person name="Shang Y."/>
            <person name="Youmans B."/>
            <person name="Ayvaz T."/>
            <person name="Ross M."/>
            <person name="Santibanez J."/>
            <person name="Aqrawi P."/>
            <person name="Gross S."/>
            <person name="Joshi V."/>
            <person name="Fowler G."/>
            <person name="Nazareth L."/>
            <person name="Reid J."/>
            <person name="Worley K."/>
            <person name="Petrosino J."/>
            <person name="Highlander S."/>
            <person name="Gibbs R."/>
        </authorList>
    </citation>
    <scope>NUCLEOTIDE SEQUENCE [LARGE SCALE GENOMIC DNA]</scope>
    <source>
        <strain evidence="1 2">DSM 3986</strain>
    </source>
</reference>
<sequence length="53" mass="6068">MKKLSKSSAFYQYKILVDKAVSVYKNPANRPFILSFTAFSLRNSRLTVISPLQ</sequence>
<organism evidence="1 2">
    <name type="scientific">Lachnoanaerobaculum saburreum DSM 3986</name>
    <dbReference type="NCBI Taxonomy" id="887325"/>
    <lineage>
        <taxon>Bacteria</taxon>
        <taxon>Bacillati</taxon>
        <taxon>Bacillota</taxon>
        <taxon>Clostridia</taxon>
        <taxon>Lachnospirales</taxon>
        <taxon>Lachnospiraceae</taxon>
        <taxon>Lachnoanaerobaculum</taxon>
    </lineage>
</organism>
<accession>E6LKL0</accession>
<dbReference type="AlphaFoldDB" id="E6LKL0"/>